<dbReference type="InterPro" id="IPR004314">
    <property type="entry name" value="Neprosin"/>
</dbReference>
<accession>A0AAP0S2T5</accession>
<reference evidence="2 3" key="1">
    <citation type="journal article" date="2024" name="Plant J.">
        <title>Genome sequences and population genomics reveal climatic adaptation and genomic divergence between two closely related sweetgum species.</title>
        <authorList>
            <person name="Xu W.Q."/>
            <person name="Ren C.Q."/>
            <person name="Zhang X.Y."/>
            <person name="Comes H.P."/>
            <person name="Liu X.H."/>
            <person name="Li Y.G."/>
            <person name="Kettle C.J."/>
            <person name="Jalonen R."/>
            <person name="Gaisberger H."/>
            <person name="Ma Y.Z."/>
            <person name="Qiu Y.X."/>
        </authorList>
    </citation>
    <scope>NUCLEOTIDE SEQUENCE [LARGE SCALE GENOMIC DNA]</scope>
    <source>
        <strain evidence="2">Hangzhou</strain>
    </source>
</reference>
<dbReference type="Proteomes" id="UP001415857">
    <property type="component" value="Unassembled WGS sequence"/>
</dbReference>
<name>A0AAP0S2T5_LIQFO</name>
<comment type="caution">
    <text evidence="2">The sequence shown here is derived from an EMBL/GenBank/DDBJ whole genome shotgun (WGS) entry which is preliminary data.</text>
</comment>
<sequence>MGSGHFLEEGVGKSSCFRNIQIVDASNNVKVPKGIGTFTEQSNCYDVQTGSNGDWGHSVYYGGPGKCKSMALKSDKNCQLEIHVSPFNSMKISSLSIIILSDNHIL</sequence>
<evidence type="ECO:0000259" key="1">
    <source>
        <dbReference type="PROSITE" id="PS52045"/>
    </source>
</evidence>
<dbReference type="Pfam" id="PF03080">
    <property type="entry name" value="Neprosin"/>
    <property type="match status" value="1"/>
</dbReference>
<dbReference type="PROSITE" id="PS52045">
    <property type="entry name" value="NEPROSIN_PEP_CD"/>
    <property type="match status" value="1"/>
</dbReference>
<feature type="domain" description="Neprosin PEP catalytic" evidence="1">
    <location>
        <begin position="1"/>
        <end position="68"/>
    </location>
</feature>
<evidence type="ECO:0000313" key="3">
    <source>
        <dbReference type="Proteomes" id="UP001415857"/>
    </source>
</evidence>
<dbReference type="AlphaFoldDB" id="A0AAP0S2T5"/>
<proteinExistence type="predicted"/>
<keyword evidence="3" id="KW-1185">Reference proteome</keyword>
<evidence type="ECO:0000313" key="2">
    <source>
        <dbReference type="EMBL" id="KAK9285770.1"/>
    </source>
</evidence>
<organism evidence="2 3">
    <name type="scientific">Liquidambar formosana</name>
    <name type="common">Formosan gum</name>
    <dbReference type="NCBI Taxonomy" id="63359"/>
    <lineage>
        <taxon>Eukaryota</taxon>
        <taxon>Viridiplantae</taxon>
        <taxon>Streptophyta</taxon>
        <taxon>Embryophyta</taxon>
        <taxon>Tracheophyta</taxon>
        <taxon>Spermatophyta</taxon>
        <taxon>Magnoliopsida</taxon>
        <taxon>eudicotyledons</taxon>
        <taxon>Gunneridae</taxon>
        <taxon>Pentapetalae</taxon>
        <taxon>Saxifragales</taxon>
        <taxon>Altingiaceae</taxon>
        <taxon>Liquidambar</taxon>
    </lineage>
</organism>
<dbReference type="EMBL" id="JBBPBK010000005">
    <property type="protein sequence ID" value="KAK9285770.1"/>
    <property type="molecule type" value="Genomic_DNA"/>
</dbReference>
<gene>
    <name evidence="2" type="ORF">L1049_024971</name>
</gene>
<protein>
    <recommendedName>
        <fullName evidence="1">Neprosin PEP catalytic domain-containing protein</fullName>
    </recommendedName>
</protein>